<dbReference type="CDD" id="cd01094">
    <property type="entry name" value="Alkanesulfonate_monoxygenase"/>
    <property type="match status" value="1"/>
</dbReference>
<name>A0ABW6RRC8_9NOCA</name>
<dbReference type="GO" id="GO:0016491">
    <property type="term" value="F:oxidoreductase activity"/>
    <property type="evidence" value="ECO:0007669"/>
    <property type="project" value="UniProtKB-KW"/>
</dbReference>
<evidence type="ECO:0000256" key="4">
    <source>
        <dbReference type="ARBA" id="ARBA00023033"/>
    </source>
</evidence>
<feature type="domain" description="Luciferase-like" evidence="5">
    <location>
        <begin position="20"/>
        <end position="338"/>
    </location>
</feature>
<dbReference type="SUPFAM" id="SSF51679">
    <property type="entry name" value="Bacterial luciferase-like"/>
    <property type="match status" value="1"/>
</dbReference>
<protein>
    <submittedName>
        <fullName evidence="6">LLM class flavin-dependent oxidoreductase</fullName>
        <ecNumber evidence="6">1.-.-.-</ecNumber>
    </submittedName>
</protein>
<sequence>MTGQQDSPQRSSFFGDNALKLGVFCLNVSGGMMLSGASKPTLDWDENVSVAKAADDAGWEFLLPIGRWRGHGGKYNANAEQYECFTWAAAMAALTQRIQVFATCHVPIYHPMLAAKLSATIDNISGGRFGLNIVSGWNAAEFGMFGIEQLPHDDRYLMSAEWLEIMESLWAKHGELDHQGRFYTVEKGYLEPKTVQQRPVIVAAGQSPAGLDFGITHADYCFVGSDNWDLLEQTMQRCKTHAAGLNRELNALTFCTVVVKDTEAEAKRYFEWYVDELGDLETAQRLANNIISGGAQALPPELVAKRARAYVAGWGALPLVGTAEQVAEQLARLSGLGIGGAALGWLDYTEGIDRFNAEVMPLLHQAGLRTDTRSLS</sequence>
<proteinExistence type="predicted"/>
<reference evidence="6 7" key="1">
    <citation type="submission" date="2024-10" db="EMBL/GenBank/DDBJ databases">
        <title>The Natural Products Discovery Center: Release of the First 8490 Sequenced Strains for Exploring Actinobacteria Biosynthetic Diversity.</title>
        <authorList>
            <person name="Kalkreuter E."/>
            <person name="Kautsar S.A."/>
            <person name="Yang D."/>
            <person name="Bader C.D."/>
            <person name="Teijaro C.N."/>
            <person name="Fluegel L."/>
            <person name="Davis C.M."/>
            <person name="Simpson J.R."/>
            <person name="Lauterbach L."/>
            <person name="Steele A.D."/>
            <person name="Gui C."/>
            <person name="Meng S."/>
            <person name="Li G."/>
            <person name="Viehrig K."/>
            <person name="Ye F."/>
            <person name="Su P."/>
            <person name="Kiefer A.F."/>
            <person name="Nichols A."/>
            <person name="Cepeda A.J."/>
            <person name="Yan W."/>
            <person name="Fan B."/>
            <person name="Jiang Y."/>
            <person name="Adhikari A."/>
            <person name="Zheng C.-J."/>
            <person name="Schuster L."/>
            <person name="Cowan T.M."/>
            <person name="Smanski M.J."/>
            <person name="Chevrette M.G."/>
            <person name="De Carvalho L.P.S."/>
            <person name="Shen B."/>
        </authorList>
    </citation>
    <scope>NUCLEOTIDE SEQUENCE [LARGE SCALE GENOMIC DNA]</scope>
    <source>
        <strain evidence="6 7">NPDC002593</strain>
    </source>
</reference>
<dbReference type="Proteomes" id="UP001601992">
    <property type="component" value="Unassembled WGS sequence"/>
</dbReference>
<evidence type="ECO:0000256" key="1">
    <source>
        <dbReference type="ARBA" id="ARBA00022630"/>
    </source>
</evidence>
<dbReference type="RefSeq" id="WP_040828749.1">
    <property type="nucleotide sequence ID" value="NZ_JBIAQY010000001.1"/>
</dbReference>
<dbReference type="Gene3D" id="3.20.20.30">
    <property type="entry name" value="Luciferase-like domain"/>
    <property type="match status" value="1"/>
</dbReference>
<gene>
    <name evidence="6" type="ORF">ACFYXQ_02045</name>
</gene>
<evidence type="ECO:0000259" key="5">
    <source>
        <dbReference type="Pfam" id="PF00296"/>
    </source>
</evidence>
<dbReference type="PANTHER" id="PTHR42847:SF4">
    <property type="entry name" value="ALKANESULFONATE MONOOXYGENASE-RELATED"/>
    <property type="match status" value="1"/>
</dbReference>
<evidence type="ECO:0000256" key="3">
    <source>
        <dbReference type="ARBA" id="ARBA00023002"/>
    </source>
</evidence>
<dbReference type="PANTHER" id="PTHR42847">
    <property type="entry name" value="ALKANESULFONATE MONOOXYGENASE"/>
    <property type="match status" value="1"/>
</dbReference>
<evidence type="ECO:0000313" key="7">
    <source>
        <dbReference type="Proteomes" id="UP001601992"/>
    </source>
</evidence>
<keyword evidence="4" id="KW-0503">Monooxygenase</keyword>
<keyword evidence="3 6" id="KW-0560">Oxidoreductase</keyword>
<evidence type="ECO:0000256" key="2">
    <source>
        <dbReference type="ARBA" id="ARBA00022643"/>
    </source>
</evidence>
<dbReference type="Pfam" id="PF00296">
    <property type="entry name" value="Bac_luciferase"/>
    <property type="match status" value="1"/>
</dbReference>
<keyword evidence="7" id="KW-1185">Reference proteome</keyword>
<comment type="caution">
    <text evidence="6">The sequence shown here is derived from an EMBL/GenBank/DDBJ whole genome shotgun (WGS) entry which is preliminary data.</text>
</comment>
<dbReference type="InterPro" id="IPR050172">
    <property type="entry name" value="SsuD_RutA_monooxygenase"/>
</dbReference>
<accession>A0ABW6RRC8</accession>
<dbReference type="InterPro" id="IPR011251">
    <property type="entry name" value="Luciferase-like_dom"/>
</dbReference>
<dbReference type="EMBL" id="JBIAQY010000001">
    <property type="protein sequence ID" value="MFF3566542.1"/>
    <property type="molecule type" value="Genomic_DNA"/>
</dbReference>
<dbReference type="InterPro" id="IPR036661">
    <property type="entry name" value="Luciferase-like_sf"/>
</dbReference>
<dbReference type="EC" id="1.-.-.-" evidence="6"/>
<keyword evidence="2" id="KW-0288">FMN</keyword>
<evidence type="ECO:0000313" key="6">
    <source>
        <dbReference type="EMBL" id="MFF3566542.1"/>
    </source>
</evidence>
<organism evidence="6 7">
    <name type="scientific">Nocardia jiangxiensis</name>
    <dbReference type="NCBI Taxonomy" id="282685"/>
    <lineage>
        <taxon>Bacteria</taxon>
        <taxon>Bacillati</taxon>
        <taxon>Actinomycetota</taxon>
        <taxon>Actinomycetes</taxon>
        <taxon>Mycobacteriales</taxon>
        <taxon>Nocardiaceae</taxon>
        <taxon>Nocardia</taxon>
    </lineage>
</organism>
<keyword evidence="1" id="KW-0285">Flavoprotein</keyword>